<evidence type="ECO:0000313" key="11">
    <source>
        <dbReference type="Proteomes" id="UP000253759"/>
    </source>
</evidence>
<feature type="transmembrane region" description="Helical" evidence="8">
    <location>
        <begin position="211"/>
        <end position="234"/>
    </location>
</feature>
<feature type="transmembrane region" description="Helical" evidence="8">
    <location>
        <begin position="75"/>
        <end position="96"/>
    </location>
</feature>
<dbReference type="InterPro" id="IPR000515">
    <property type="entry name" value="MetI-like"/>
</dbReference>
<dbReference type="SUPFAM" id="SSF161098">
    <property type="entry name" value="MetI-like"/>
    <property type="match status" value="1"/>
</dbReference>
<organism evidence="10 11">
    <name type="scientific">Pelagibacterium lacus</name>
    <dbReference type="NCBI Taxonomy" id="2282655"/>
    <lineage>
        <taxon>Bacteria</taxon>
        <taxon>Pseudomonadati</taxon>
        <taxon>Pseudomonadota</taxon>
        <taxon>Alphaproteobacteria</taxon>
        <taxon>Hyphomicrobiales</taxon>
        <taxon>Devosiaceae</taxon>
        <taxon>Pelagibacterium</taxon>
    </lineage>
</organism>
<proteinExistence type="inferred from homology"/>
<keyword evidence="3 8" id="KW-0813">Transport</keyword>
<dbReference type="EMBL" id="QQNH01000035">
    <property type="protein sequence ID" value="RDE07790.1"/>
    <property type="molecule type" value="Genomic_DNA"/>
</dbReference>
<evidence type="ECO:0000256" key="4">
    <source>
        <dbReference type="ARBA" id="ARBA00022475"/>
    </source>
</evidence>
<accession>A0A369W357</accession>
<feature type="domain" description="ABC transmembrane type-1" evidence="9">
    <location>
        <begin position="73"/>
        <end position="277"/>
    </location>
</feature>
<evidence type="ECO:0000256" key="1">
    <source>
        <dbReference type="ARBA" id="ARBA00004651"/>
    </source>
</evidence>
<evidence type="ECO:0000256" key="2">
    <source>
        <dbReference type="ARBA" id="ARBA00007069"/>
    </source>
</evidence>
<evidence type="ECO:0000256" key="8">
    <source>
        <dbReference type="RuleBase" id="RU363032"/>
    </source>
</evidence>
<dbReference type="Gene3D" id="1.10.3720.10">
    <property type="entry name" value="MetI-like"/>
    <property type="match status" value="1"/>
</dbReference>
<protein>
    <submittedName>
        <fullName evidence="10">ABC transporter permease</fullName>
    </submittedName>
</protein>
<comment type="similarity">
    <text evidence="2">Belongs to the binding-protein-dependent transport system permease family. CysTW subfamily.</text>
</comment>
<keyword evidence="7 8" id="KW-0472">Membrane</keyword>
<evidence type="ECO:0000259" key="9">
    <source>
        <dbReference type="PROSITE" id="PS50928"/>
    </source>
</evidence>
<dbReference type="OrthoDB" id="9807047at2"/>
<feature type="transmembrane region" description="Helical" evidence="8">
    <location>
        <begin position="108"/>
        <end position="132"/>
    </location>
</feature>
<feature type="transmembrane region" description="Helical" evidence="8">
    <location>
        <begin position="152"/>
        <end position="176"/>
    </location>
</feature>
<name>A0A369W357_9HYPH</name>
<keyword evidence="11" id="KW-1185">Reference proteome</keyword>
<dbReference type="PANTHER" id="PTHR42929">
    <property type="entry name" value="INNER MEMBRANE ABC TRANSPORTER PERMEASE PROTEIN YDCU-RELATED-RELATED"/>
    <property type="match status" value="1"/>
</dbReference>
<dbReference type="CDD" id="cd06261">
    <property type="entry name" value="TM_PBP2"/>
    <property type="match status" value="1"/>
</dbReference>
<comment type="caution">
    <text evidence="10">The sequence shown here is derived from an EMBL/GenBank/DDBJ whole genome shotgun (WGS) entry which is preliminary data.</text>
</comment>
<comment type="subcellular location">
    <subcellularLocation>
        <location evidence="1 8">Cell membrane</location>
        <topology evidence="1 8">Multi-pass membrane protein</topology>
    </subcellularLocation>
</comment>
<dbReference type="AlphaFoldDB" id="A0A369W357"/>
<sequence>MTSTTLTQRGRAASAARNLVRVAKPGLLPGLLLLVLFFLYPLAEMIRISFADPQLGLQNYSWFFSSEVNVAVTLRTFWTAFAVALICLLIAYPYAYVMSTAGPRLRTILLAVVLTPLWTSLMVRTLAWIVLLQDSGIINDALEALHVGRVPLIRTTTGVIIGMSQMLLPFMVLPLYSVMSKIDPKYLQAAAALGARPLTAFFKVYLPMTKAGVFAGSLTVFVLGLGFYIIPALLGSPRNTMLSALIQQQVGGLLQWGRGSAMGVILLVSTILVLAICLRLTKGVRLGNVGGA</sequence>
<evidence type="ECO:0000256" key="7">
    <source>
        <dbReference type="ARBA" id="ARBA00023136"/>
    </source>
</evidence>
<evidence type="ECO:0000256" key="3">
    <source>
        <dbReference type="ARBA" id="ARBA00022448"/>
    </source>
</evidence>
<feature type="transmembrane region" description="Helical" evidence="8">
    <location>
        <begin position="260"/>
        <end position="278"/>
    </location>
</feature>
<keyword evidence="5 8" id="KW-0812">Transmembrane</keyword>
<dbReference type="Proteomes" id="UP000253759">
    <property type="component" value="Unassembled WGS sequence"/>
</dbReference>
<dbReference type="PROSITE" id="PS50928">
    <property type="entry name" value="ABC_TM1"/>
    <property type="match status" value="1"/>
</dbReference>
<dbReference type="GO" id="GO:0055085">
    <property type="term" value="P:transmembrane transport"/>
    <property type="evidence" value="ECO:0007669"/>
    <property type="project" value="InterPro"/>
</dbReference>
<evidence type="ECO:0000313" key="10">
    <source>
        <dbReference type="EMBL" id="RDE07790.1"/>
    </source>
</evidence>
<keyword evidence="4" id="KW-1003">Cell membrane</keyword>
<dbReference type="PANTHER" id="PTHR42929:SF5">
    <property type="entry name" value="ABC TRANSPORTER PERMEASE PROTEIN"/>
    <property type="match status" value="1"/>
</dbReference>
<dbReference type="Pfam" id="PF00528">
    <property type="entry name" value="BPD_transp_1"/>
    <property type="match status" value="1"/>
</dbReference>
<dbReference type="GO" id="GO:0005886">
    <property type="term" value="C:plasma membrane"/>
    <property type="evidence" value="ECO:0007669"/>
    <property type="project" value="UniProtKB-SubCell"/>
</dbReference>
<keyword evidence="6 8" id="KW-1133">Transmembrane helix</keyword>
<reference evidence="11" key="1">
    <citation type="submission" date="2018-07" db="EMBL/GenBank/DDBJ databases">
        <authorList>
            <person name="Liu B.-T."/>
            <person name="Du Z."/>
        </authorList>
    </citation>
    <scope>NUCLEOTIDE SEQUENCE [LARGE SCALE GENOMIC DNA]</scope>
    <source>
        <strain evidence="11">XYN52</strain>
    </source>
</reference>
<dbReference type="InterPro" id="IPR035906">
    <property type="entry name" value="MetI-like_sf"/>
</dbReference>
<evidence type="ECO:0000256" key="5">
    <source>
        <dbReference type="ARBA" id="ARBA00022692"/>
    </source>
</evidence>
<gene>
    <name evidence="10" type="ORF">DVH29_14915</name>
</gene>
<evidence type="ECO:0000256" key="6">
    <source>
        <dbReference type="ARBA" id="ARBA00022989"/>
    </source>
</evidence>